<dbReference type="HOGENOM" id="CLU_129439_3_0_1"/>
<proteinExistence type="inferred from homology"/>
<sequence>MHAGIRLLARSHPYKPMIHFLGKNRIPREPHGPRPHPMAPPDIKAHFSEFLNKIQASRSFVAASKEEETAKVYANFWEAPDRYRKGTVLDEAEIEAIDSGGASKW</sequence>
<dbReference type="OMA" id="NFWEAPE"/>
<comment type="subcellular location">
    <subcellularLocation>
        <location evidence="1">Mitochondrion</location>
    </subcellularLocation>
</comment>
<dbReference type="Pfam" id="PF10937">
    <property type="entry name" value="Kgd4-YMR31"/>
    <property type="match status" value="1"/>
</dbReference>
<evidence type="ECO:0000256" key="1">
    <source>
        <dbReference type="ARBA" id="ARBA00004173"/>
    </source>
</evidence>
<dbReference type="AlphaFoldDB" id="M5GGV4"/>
<name>M5GGV4_DACPD</name>
<organism evidence="4 5">
    <name type="scientific">Dacryopinax primogenitus (strain DJM 731)</name>
    <name type="common">Brown rot fungus</name>
    <dbReference type="NCBI Taxonomy" id="1858805"/>
    <lineage>
        <taxon>Eukaryota</taxon>
        <taxon>Fungi</taxon>
        <taxon>Dikarya</taxon>
        <taxon>Basidiomycota</taxon>
        <taxon>Agaricomycotina</taxon>
        <taxon>Dacrymycetes</taxon>
        <taxon>Dacrymycetales</taxon>
        <taxon>Dacrymycetaceae</taxon>
        <taxon>Dacryopinax</taxon>
    </lineage>
</organism>
<keyword evidence="2" id="KW-0496">Mitochondrion</keyword>
<evidence type="ECO:0000256" key="2">
    <source>
        <dbReference type="ARBA" id="ARBA00023128"/>
    </source>
</evidence>
<evidence type="ECO:0000313" key="4">
    <source>
        <dbReference type="EMBL" id="EJU06143.1"/>
    </source>
</evidence>
<evidence type="ECO:0000313" key="5">
    <source>
        <dbReference type="Proteomes" id="UP000030653"/>
    </source>
</evidence>
<comment type="similarity">
    <text evidence="3">Belongs to the alpha-ketoglutarate dehydrogenase component 4 family.</text>
</comment>
<dbReference type="InterPro" id="IPR020373">
    <property type="entry name" value="Kgd4/YMR-31"/>
</dbReference>
<dbReference type="RefSeq" id="XP_040633037.1">
    <property type="nucleotide sequence ID" value="XM_040771506.1"/>
</dbReference>
<evidence type="ECO:0000256" key="3">
    <source>
        <dbReference type="ARBA" id="ARBA00043970"/>
    </source>
</evidence>
<protein>
    <submittedName>
        <fullName evidence="4">Uncharacterized protein</fullName>
    </submittedName>
</protein>
<gene>
    <name evidence="4" type="ORF">DACRYDRAFT_19429</name>
</gene>
<dbReference type="GeneID" id="63686568"/>
<reference evidence="4 5" key="1">
    <citation type="journal article" date="2012" name="Science">
        <title>The Paleozoic origin of enzymatic lignin decomposition reconstructed from 31 fungal genomes.</title>
        <authorList>
            <person name="Floudas D."/>
            <person name="Binder M."/>
            <person name="Riley R."/>
            <person name="Barry K."/>
            <person name="Blanchette R.A."/>
            <person name="Henrissat B."/>
            <person name="Martinez A.T."/>
            <person name="Otillar R."/>
            <person name="Spatafora J.W."/>
            <person name="Yadav J.S."/>
            <person name="Aerts A."/>
            <person name="Benoit I."/>
            <person name="Boyd A."/>
            <person name="Carlson A."/>
            <person name="Copeland A."/>
            <person name="Coutinho P.M."/>
            <person name="de Vries R.P."/>
            <person name="Ferreira P."/>
            <person name="Findley K."/>
            <person name="Foster B."/>
            <person name="Gaskell J."/>
            <person name="Glotzer D."/>
            <person name="Gorecki P."/>
            <person name="Heitman J."/>
            <person name="Hesse C."/>
            <person name="Hori C."/>
            <person name="Igarashi K."/>
            <person name="Jurgens J.A."/>
            <person name="Kallen N."/>
            <person name="Kersten P."/>
            <person name="Kohler A."/>
            <person name="Kuees U."/>
            <person name="Kumar T.K.A."/>
            <person name="Kuo A."/>
            <person name="LaButti K."/>
            <person name="Larrondo L.F."/>
            <person name="Lindquist E."/>
            <person name="Ling A."/>
            <person name="Lombard V."/>
            <person name="Lucas S."/>
            <person name="Lundell T."/>
            <person name="Martin R."/>
            <person name="McLaughlin D.J."/>
            <person name="Morgenstern I."/>
            <person name="Morin E."/>
            <person name="Murat C."/>
            <person name="Nagy L.G."/>
            <person name="Nolan M."/>
            <person name="Ohm R.A."/>
            <person name="Patyshakuliyeva A."/>
            <person name="Rokas A."/>
            <person name="Ruiz-Duenas F.J."/>
            <person name="Sabat G."/>
            <person name="Salamov A."/>
            <person name="Samejima M."/>
            <person name="Schmutz J."/>
            <person name="Slot J.C."/>
            <person name="St John F."/>
            <person name="Stenlid J."/>
            <person name="Sun H."/>
            <person name="Sun S."/>
            <person name="Syed K."/>
            <person name="Tsang A."/>
            <person name="Wiebenga A."/>
            <person name="Young D."/>
            <person name="Pisabarro A."/>
            <person name="Eastwood D.C."/>
            <person name="Martin F."/>
            <person name="Cullen D."/>
            <person name="Grigoriev I.V."/>
            <person name="Hibbett D.S."/>
        </authorList>
    </citation>
    <scope>NUCLEOTIDE SEQUENCE [LARGE SCALE GENOMIC DNA]</scope>
    <source>
        <strain evidence="4 5">DJM-731 SS1</strain>
    </source>
</reference>
<dbReference type="OrthoDB" id="2116030at2759"/>
<accession>M5GGV4</accession>
<keyword evidence="5" id="KW-1185">Reference proteome</keyword>
<dbReference type="Proteomes" id="UP000030653">
    <property type="component" value="Unassembled WGS sequence"/>
</dbReference>
<dbReference type="EMBL" id="JH795855">
    <property type="protein sequence ID" value="EJU06143.1"/>
    <property type="molecule type" value="Genomic_DNA"/>
</dbReference>
<dbReference type="GO" id="GO:0006103">
    <property type="term" value="P:2-oxoglutarate metabolic process"/>
    <property type="evidence" value="ECO:0007669"/>
    <property type="project" value="InterPro"/>
</dbReference>
<dbReference type="GO" id="GO:0005739">
    <property type="term" value="C:mitochondrion"/>
    <property type="evidence" value="ECO:0007669"/>
    <property type="project" value="UniProtKB-SubCell"/>
</dbReference>